<dbReference type="Proteomes" id="UP001346149">
    <property type="component" value="Unassembled WGS sequence"/>
</dbReference>
<dbReference type="AlphaFoldDB" id="A0AAN7QZJ2"/>
<feature type="repeat" description="PPR" evidence="3">
    <location>
        <begin position="135"/>
        <end position="169"/>
    </location>
</feature>
<dbReference type="EMBL" id="JAXQNO010000016">
    <property type="protein sequence ID" value="KAK4782416.1"/>
    <property type="molecule type" value="Genomic_DNA"/>
</dbReference>
<comment type="caution">
    <text evidence="4">The sequence shown here is derived from an EMBL/GenBank/DDBJ whole genome shotgun (WGS) entry which is preliminary data.</text>
</comment>
<dbReference type="Gene3D" id="1.25.40.10">
    <property type="entry name" value="Tetratricopeptide repeat domain"/>
    <property type="match status" value="1"/>
</dbReference>
<dbReference type="PANTHER" id="PTHR45717">
    <property type="entry name" value="OS12G0527900 PROTEIN"/>
    <property type="match status" value="1"/>
</dbReference>
<dbReference type="GO" id="GO:0003729">
    <property type="term" value="F:mRNA binding"/>
    <property type="evidence" value="ECO:0007669"/>
    <property type="project" value="UniProtKB-ARBA"/>
</dbReference>
<evidence type="ECO:0000313" key="4">
    <source>
        <dbReference type="EMBL" id="KAK4782416.1"/>
    </source>
</evidence>
<dbReference type="NCBIfam" id="TIGR00756">
    <property type="entry name" value="PPR"/>
    <property type="match status" value="1"/>
</dbReference>
<evidence type="ECO:0000256" key="1">
    <source>
        <dbReference type="ARBA" id="ARBA00007626"/>
    </source>
</evidence>
<sequence>MSASRLVATKLSQLRPFCTAAAAAAGEVTWEIGKPMRLYQKLAALGAAGGSVSSTLNEHVMDGNQVEENDLVKIAHELLKYGRPDHALQVMEWMENRKMKFSLANTAFCLDLISKVKGVAEAENYFQNLPASAKEKFTYSTLLNCYCSNGMEEKALSLFKEMEELNIAHSTLHYNNLMSLYLIVGKVERIPSLVEEMK</sequence>
<evidence type="ECO:0000256" key="3">
    <source>
        <dbReference type="PROSITE-ProRule" id="PRU00708"/>
    </source>
</evidence>
<keyword evidence="2" id="KW-0677">Repeat</keyword>
<dbReference type="InterPro" id="IPR002885">
    <property type="entry name" value="PPR_rpt"/>
</dbReference>
<reference evidence="4 5" key="1">
    <citation type="journal article" date="2023" name="Hortic Res">
        <title>Pangenome of water caltrop reveals structural variations and asymmetric subgenome divergence after allopolyploidization.</title>
        <authorList>
            <person name="Zhang X."/>
            <person name="Chen Y."/>
            <person name="Wang L."/>
            <person name="Yuan Y."/>
            <person name="Fang M."/>
            <person name="Shi L."/>
            <person name="Lu R."/>
            <person name="Comes H.P."/>
            <person name="Ma Y."/>
            <person name="Chen Y."/>
            <person name="Huang G."/>
            <person name="Zhou Y."/>
            <person name="Zheng Z."/>
            <person name="Qiu Y."/>
        </authorList>
    </citation>
    <scope>NUCLEOTIDE SEQUENCE [LARGE SCALE GENOMIC DNA]</scope>
    <source>
        <strain evidence="4">F231</strain>
    </source>
</reference>
<evidence type="ECO:0000256" key="2">
    <source>
        <dbReference type="ARBA" id="ARBA00022737"/>
    </source>
</evidence>
<protein>
    <recommendedName>
        <fullName evidence="6">Pentatricopeptide repeat-containing protein</fullName>
    </recommendedName>
</protein>
<dbReference type="PROSITE" id="PS51375">
    <property type="entry name" value="PPR"/>
    <property type="match status" value="1"/>
</dbReference>
<accession>A0AAN7QZJ2</accession>
<dbReference type="GO" id="GO:0005739">
    <property type="term" value="C:mitochondrion"/>
    <property type="evidence" value="ECO:0007669"/>
    <property type="project" value="TreeGrafter"/>
</dbReference>
<dbReference type="Pfam" id="PF01535">
    <property type="entry name" value="PPR"/>
    <property type="match status" value="2"/>
</dbReference>
<dbReference type="InterPro" id="IPR011990">
    <property type="entry name" value="TPR-like_helical_dom_sf"/>
</dbReference>
<dbReference type="PANTHER" id="PTHR45717:SF8">
    <property type="entry name" value="OS01G0301000 PROTEIN"/>
    <property type="match status" value="1"/>
</dbReference>
<gene>
    <name evidence="4" type="ORF">SAY86_016518</name>
</gene>
<evidence type="ECO:0008006" key="6">
    <source>
        <dbReference type="Google" id="ProtNLM"/>
    </source>
</evidence>
<name>A0AAN7QZJ2_TRANT</name>
<evidence type="ECO:0000313" key="5">
    <source>
        <dbReference type="Proteomes" id="UP001346149"/>
    </source>
</evidence>
<comment type="similarity">
    <text evidence="1">Belongs to the PPR family. P subfamily.</text>
</comment>
<proteinExistence type="inferred from homology"/>
<keyword evidence="5" id="KW-1185">Reference proteome</keyword>
<organism evidence="4 5">
    <name type="scientific">Trapa natans</name>
    <name type="common">Water chestnut</name>
    <dbReference type="NCBI Taxonomy" id="22666"/>
    <lineage>
        <taxon>Eukaryota</taxon>
        <taxon>Viridiplantae</taxon>
        <taxon>Streptophyta</taxon>
        <taxon>Embryophyta</taxon>
        <taxon>Tracheophyta</taxon>
        <taxon>Spermatophyta</taxon>
        <taxon>Magnoliopsida</taxon>
        <taxon>eudicotyledons</taxon>
        <taxon>Gunneridae</taxon>
        <taxon>Pentapetalae</taxon>
        <taxon>rosids</taxon>
        <taxon>malvids</taxon>
        <taxon>Myrtales</taxon>
        <taxon>Lythraceae</taxon>
        <taxon>Trapa</taxon>
    </lineage>
</organism>